<reference evidence="2" key="1">
    <citation type="submission" date="2020-01" db="EMBL/GenBank/DDBJ databases">
        <title>'Steroidobacter agaridevorans' sp. nov., agar-degrading bacteria isolated from rhizosphere soils.</title>
        <authorList>
            <person name="Ikenaga M."/>
            <person name="Kataoka M."/>
            <person name="Murouchi A."/>
            <person name="Katsuragi S."/>
            <person name="Sakai M."/>
        </authorList>
    </citation>
    <scope>NUCLEOTIDE SEQUENCE [LARGE SCALE GENOMIC DNA]</scope>
    <source>
        <strain evidence="2">YU21-B</strain>
    </source>
</reference>
<evidence type="ECO:0000313" key="2">
    <source>
        <dbReference type="Proteomes" id="UP000445000"/>
    </source>
</evidence>
<proteinExistence type="predicted"/>
<evidence type="ECO:0000313" key="1">
    <source>
        <dbReference type="EMBL" id="GFE82468.1"/>
    </source>
</evidence>
<accession>A0A829YI18</accession>
<organism evidence="1 2">
    <name type="scientific">Steroidobacter agaridevorans</name>
    <dbReference type="NCBI Taxonomy" id="2695856"/>
    <lineage>
        <taxon>Bacteria</taxon>
        <taxon>Pseudomonadati</taxon>
        <taxon>Pseudomonadota</taxon>
        <taxon>Gammaproteobacteria</taxon>
        <taxon>Steroidobacterales</taxon>
        <taxon>Steroidobacteraceae</taxon>
        <taxon>Steroidobacter</taxon>
    </lineage>
</organism>
<gene>
    <name evidence="1" type="ORF">GCM10011487_44680</name>
</gene>
<sequence>MTDNGGCKPLQAATNSSILQIFETAELIEGCRAHASSMAELADATCKGLSGGYQYEEGEPHLHECCGLVCRVLQRTESVLSALGVVSLEEPRSTSIGAGCADQEQWLSASAHTVRAMISILRSVEPNDHPQVLPALGDLEGGIWTLVEGLKAIAERESRA</sequence>
<dbReference type="AlphaFoldDB" id="A0A829YI18"/>
<comment type="caution">
    <text evidence="1">The sequence shown here is derived from an EMBL/GenBank/DDBJ whole genome shotgun (WGS) entry which is preliminary data.</text>
</comment>
<dbReference type="EMBL" id="BLJN01000004">
    <property type="protein sequence ID" value="GFE82468.1"/>
    <property type="molecule type" value="Genomic_DNA"/>
</dbReference>
<keyword evidence="2" id="KW-1185">Reference proteome</keyword>
<name>A0A829YI18_9GAMM</name>
<dbReference type="Proteomes" id="UP000445000">
    <property type="component" value="Unassembled WGS sequence"/>
</dbReference>
<protein>
    <submittedName>
        <fullName evidence="1">Uncharacterized protein</fullName>
    </submittedName>
</protein>
<dbReference type="RefSeq" id="WP_161814110.1">
    <property type="nucleotide sequence ID" value="NZ_BLJN01000004.1"/>
</dbReference>